<reference evidence="9 10" key="1">
    <citation type="submission" date="2017-04" db="EMBL/GenBank/DDBJ databases">
        <title>Complete genome sequences of Rhizobium genomic linages associated to common bean (phaseolus vulgaris).</title>
        <authorList>
            <person name="Santamaria R.I."/>
            <person name="Bustos P."/>
            <person name="Perez-Carrascal O."/>
            <person name="Martinez-Flores I."/>
            <person name="Juarez S."/>
            <person name="Lozano L."/>
            <person name="Miranda F."/>
            <person name="Vinuesa P."/>
            <person name="Martinez-Romero E."/>
            <person name="Cevallos M.A."/>
            <person name="Romero D."/>
            <person name="Davila G."/>
            <person name="Gonzalez V."/>
        </authorList>
    </citation>
    <scope>NUCLEOTIDE SEQUENCE [LARGE SCALE GENOMIC DNA]</scope>
    <source>
        <strain evidence="9 10">NXC12</strain>
        <plasmid evidence="10">pretnxc12e</plasmid>
    </source>
</reference>
<dbReference type="GO" id="GO:0046872">
    <property type="term" value="F:metal ion binding"/>
    <property type="evidence" value="ECO:0007669"/>
    <property type="project" value="UniProtKB-KW"/>
</dbReference>
<evidence type="ECO:0000313" key="10">
    <source>
        <dbReference type="Proteomes" id="UP000194159"/>
    </source>
</evidence>
<keyword evidence="2" id="KW-0001">2Fe-2S</keyword>
<dbReference type="InterPro" id="IPR036010">
    <property type="entry name" value="2Fe-2S_ferredoxin-like_sf"/>
</dbReference>
<dbReference type="PANTHER" id="PTHR23426:SF65">
    <property type="entry name" value="FERREDOXIN-2, MITOCHONDRIAL"/>
    <property type="match status" value="1"/>
</dbReference>
<dbReference type="GO" id="GO:0051537">
    <property type="term" value="F:2 iron, 2 sulfur cluster binding"/>
    <property type="evidence" value="ECO:0007669"/>
    <property type="project" value="UniProtKB-KW"/>
</dbReference>
<keyword evidence="3" id="KW-0479">Metal-binding</keyword>
<comment type="similarity">
    <text evidence="1">Belongs to the adrenodoxin/putidaredoxin family.</text>
</comment>
<accession>A0AAN1EN99</accession>
<feature type="domain" description="2Fe-2S ferredoxin-type" evidence="8">
    <location>
        <begin position="2"/>
        <end position="105"/>
    </location>
</feature>
<protein>
    <submittedName>
        <fullName evidence="9">2Fe-2S ferredoxin-like protein</fullName>
    </submittedName>
</protein>
<keyword evidence="9" id="KW-0614">Plasmid</keyword>
<evidence type="ECO:0000313" key="9">
    <source>
        <dbReference type="EMBL" id="ARQ13829.1"/>
    </source>
</evidence>
<dbReference type="Gene3D" id="3.10.20.30">
    <property type="match status" value="1"/>
</dbReference>
<dbReference type="EMBL" id="CP020911">
    <property type="protein sequence ID" value="ARQ13829.1"/>
    <property type="molecule type" value="Genomic_DNA"/>
</dbReference>
<dbReference type="CDD" id="cd00207">
    <property type="entry name" value="fer2"/>
    <property type="match status" value="1"/>
</dbReference>
<evidence type="ECO:0000256" key="5">
    <source>
        <dbReference type="ARBA" id="ARBA00023014"/>
    </source>
</evidence>
<dbReference type="GO" id="GO:0009055">
    <property type="term" value="F:electron transfer activity"/>
    <property type="evidence" value="ECO:0007669"/>
    <property type="project" value="TreeGrafter"/>
</dbReference>
<evidence type="ECO:0000256" key="4">
    <source>
        <dbReference type="ARBA" id="ARBA00023004"/>
    </source>
</evidence>
<dbReference type="InterPro" id="IPR001041">
    <property type="entry name" value="2Fe-2S_ferredoxin-type"/>
</dbReference>
<dbReference type="PROSITE" id="PS51085">
    <property type="entry name" value="2FE2S_FER_2"/>
    <property type="match status" value="1"/>
</dbReference>
<organism evidence="9 10">
    <name type="scientific">Rhizobium etli</name>
    <dbReference type="NCBI Taxonomy" id="29449"/>
    <lineage>
        <taxon>Bacteria</taxon>
        <taxon>Pseudomonadati</taxon>
        <taxon>Pseudomonadota</taxon>
        <taxon>Alphaproteobacteria</taxon>
        <taxon>Hyphomicrobiales</taxon>
        <taxon>Rhizobiaceae</taxon>
        <taxon>Rhizobium/Agrobacterium group</taxon>
        <taxon>Rhizobium</taxon>
    </lineage>
</organism>
<dbReference type="Proteomes" id="UP000194159">
    <property type="component" value="Plasmid pRetNXC12e"/>
</dbReference>
<proteinExistence type="inferred from homology"/>
<dbReference type="RefSeq" id="WP_086084157.1">
    <property type="nucleotide sequence ID" value="NZ_CP020911.1"/>
</dbReference>
<dbReference type="Pfam" id="PF00111">
    <property type="entry name" value="Fer2"/>
    <property type="match status" value="1"/>
</dbReference>
<feature type="region of interest" description="Disordered" evidence="7">
    <location>
        <begin position="62"/>
        <end position="85"/>
    </location>
</feature>
<dbReference type="PRINTS" id="PR00355">
    <property type="entry name" value="ADRENODOXIN"/>
</dbReference>
<sequence length="105" mass="11402">MLQIAAIDRNGNERSIEAPPGITLMEAIRNEGMDELLAQCGGCCSCATCHVFIEQSGEGVIPQMSDDENDLLDSSDHRKPQSRLSCQIRLTPEMSGLRVAIAPED</sequence>
<evidence type="ECO:0000256" key="7">
    <source>
        <dbReference type="SAM" id="MobiDB-lite"/>
    </source>
</evidence>
<dbReference type="InterPro" id="IPR012675">
    <property type="entry name" value="Beta-grasp_dom_sf"/>
</dbReference>
<evidence type="ECO:0000256" key="3">
    <source>
        <dbReference type="ARBA" id="ARBA00022723"/>
    </source>
</evidence>
<keyword evidence="5" id="KW-0411">Iron-sulfur</keyword>
<evidence type="ECO:0000259" key="8">
    <source>
        <dbReference type="PROSITE" id="PS51085"/>
    </source>
</evidence>
<comment type="cofactor">
    <cofactor evidence="6">
        <name>[2Fe-2S] cluster</name>
        <dbReference type="ChEBI" id="CHEBI:190135"/>
    </cofactor>
</comment>
<dbReference type="InterPro" id="IPR001055">
    <property type="entry name" value="Adrenodoxin-like"/>
</dbReference>
<geneLocation type="plasmid" evidence="10">
    <name>pretnxc12e</name>
</geneLocation>
<dbReference type="SUPFAM" id="SSF54292">
    <property type="entry name" value="2Fe-2S ferredoxin-like"/>
    <property type="match status" value="1"/>
</dbReference>
<dbReference type="GO" id="GO:0140647">
    <property type="term" value="P:P450-containing electron transport chain"/>
    <property type="evidence" value="ECO:0007669"/>
    <property type="project" value="InterPro"/>
</dbReference>
<keyword evidence="4" id="KW-0408">Iron</keyword>
<evidence type="ECO:0000256" key="1">
    <source>
        <dbReference type="ARBA" id="ARBA00010914"/>
    </source>
</evidence>
<evidence type="ECO:0000256" key="2">
    <source>
        <dbReference type="ARBA" id="ARBA00022714"/>
    </source>
</evidence>
<dbReference type="PANTHER" id="PTHR23426">
    <property type="entry name" value="FERREDOXIN/ADRENODOXIN"/>
    <property type="match status" value="1"/>
</dbReference>
<evidence type="ECO:0000256" key="6">
    <source>
        <dbReference type="ARBA" id="ARBA00034078"/>
    </source>
</evidence>
<dbReference type="AlphaFoldDB" id="A0AAN1EN99"/>
<gene>
    <name evidence="9" type="ORF">NXC12_PE00232</name>
</gene>
<name>A0AAN1EN99_RHIET</name>